<reference evidence="1" key="1">
    <citation type="submission" date="2020-05" db="EMBL/GenBank/DDBJ databases">
        <title>Mycena genomes resolve the evolution of fungal bioluminescence.</title>
        <authorList>
            <person name="Tsai I.J."/>
        </authorList>
    </citation>
    <scope>NUCLEOTIDE SEQUENCE</scope>
    <source>
        <strain evidence="1">160909Yilan</strain>
    </source>
</reference>
<gene>
    <name evidence="1" type="ORF">MSAN_00483100</name>
</gene>
<proteinExistence type="predicted"/>
<evidence type="ECO:0000313" key="2">
    <source>
        <dbReference type="Proteomes" id="UP000623467"/>
    </source>
</evidence>
<protein>
    <submittedName>
        <fullName evidence="1">NAD(P)-binding protein</fullName>
    </submittedName>
</protein>
<comment type="caution">
    <text evidence="1">The sequence shown here is derived from an EMBL/GenBank/DDBJ whole genome shotgun (WGS) entry which is preliminary data.</text>
</comment>
<dbReference type="EMBL" id="JACAZH010000003">
    <property type="protein sequence ID" value="KAF7372774.1"/>
    <property type="molecule type" value="Genomic_DNA"/>
</dbReference>
<evidence type="ECO:0000313" key="1">
    <source>
        <dbReference type="EMBL" id="KAF7372774.1"/>
    </source>
</evidence>
<dbReference type="OrthoDB" id="435038at2759"/>
<organism evidence="1 2">
    <name type="scientific">Mycena sanguinolenta</name>
    <dbReference type="NCBI Taxonomy" id="230812"/>
    <lineage>
        <taxon>Eukaryota</taxon>
        <taxon>Fungi</taxon>
        <taxon>Dikarya</taxon>
        <taxon>Basidiomycota</taxon>
        <taxon>Agaricomycotina</taxon>
        <taxon>Agaricomycetes</taxon>
        <taxon>Agaricomycetidae</taxon>
        <taxon>Agaricales</taxon>
        <taxon>Marasmiineae</taxon>
        <taxon>Mycenaceae</taxon>
        <taxon>Mycena</taxon>
    </lineage>
</organism>
<keyword evidence="2" id="KW-1185">Reference proteome</keyword>
<sequence length="56" mass="5901">MPCTDIAHQHLITARAIHRSKVQSGKETANVLDWSSLVTAARAAAGVDVFASARAV</sequence>
<dbReference type="AlphaFoldDB" id="A0A8H7DES1"/>
<name>A0A8H7DES1_9AGAR</name>
<dbReference type="Proteomes" id="UP000623467">
    <property type="component" value="Unassembled WGS sequence"/>
</dbReference>
<accession>A0A8H7DES1</accession>